<dbReference type="Proteomes" id="UP000054632">
    <property type="component" value="Unassembled WGS sequence"/>
</dbReference>
<name>A0A0V1IPI2_TRIPS</name>
<evidence type="ECO:0000313" key="9">
    <source>
        <dbReference type="Proteomes" id="UP000054805"/>
    </source>
</evidence>
<sequence length="1105" mass="125635">MPVLRCLHKDKSVCHNCDVGRTSDNPIVIWSFTSHTVLSNNSSTYECRGKSIFVINAGTYSSGAILRISAANSLDDCINLCNSMSNQCRAVSLTHQNTNRPPLCTLFEAINKDCPWNEQMNKNASSLYSAEKFCLPIRQTANAFADCEGSWHFQQIANKQAIGSSLFIINMLTGYSAEECLAECVKLNHICRAVQYHKPTKQCSLLSINRQVVHKANRFFTDAHQTIIYENSCFKPGKWFTCKCCMFIIVLLFSILAVPKNQVTCQFEETTHYGIPILYDERTPNIESSEQCQKLCLTSKNHLCSAYMFNRRLKVCHLSHTGVDLQPQQQQQLLHHTNSYDGVVLGRLENCIELKMTCKLKSMHIHMTSLKMIDEGKLYSLQQSNKNSKTTLRNSWTASLEIPYEKCATNVDDSQSRTYLNTVAFSRTYETAENHKYDRRVNLVCKSNAQEENSKLNVKLRVLPPPNPLNDQKIFNIKGNMNENKHPFKLTIVDKNYRPVKNVQAGDTGYLEVQYNSDGAHRMPDDFRIVDFIATDLREGNDLLLFNQHGCNTQPSLVGKFFPVNKQMKRSKIVFFAFPETKRVYYKGHVEACYKNCDQWENECRHNDEQKPNLSRKQKRDVEIFKISSSAENANYSTGSVLLYFDEFEMLTCTSALLFLCTFVSVTWTTTPSGFVEEVSCNSRSMIVVLNKSDPDVIQWRRDSAARPVVYVYGHKERTPCGLFLKSPDNSTYHLNFTIPYGPVCSVQLTDLEPNHQTAETSIAIEDHASFAHSKPIRIHHVFCIYTKRVEAIRMSDVANGHEVIASTGGKPKPKVQLLFRDPSGKPMRAARFGDQVGLYLMLDPDNAYKAINPKHCVFSDRDRMEEPDAKTLTFIQSDCPVDELGEIVEPVKDVNEEIYYTKFQAFRFGEKPTVYAHCTVEVCLEQESCAKTCFPKVKNKSITPEILRHRLRRSNYPRVQRRIRGLNLEKAEPNQQVAVSSYLTVLDEIQTSEVIAAEPPPGFEDCQSPNAYFLFLISVGFFTVLFLFMGAAVIYLLFKLRANKSKDQFGHLPFSQLSAPSVGTLSRGGTPSPLWTDRYGHKSSSSLALNRPAEIMIPRINTYH</sequence>
<reference evidence="8 9" key="1">
    <citation type="submission" date="2015-01" db="EMBL/GenBank/DDBJ databases">
        <title>Evolution of Trichinella species and genotypes.</title>
        <authorList>
            <person name="Korhonen P.K."/>
            <person name="Edoardo P."/>
            <person name="Giuseppe L.R."/>
            <person name="Gasser R.B."/>
        </authorList>
    </citation>
    <scope>NUCLEOTIDE SEQUENCE [LARGE SCALE GENOMIC DNA]</scope>
    <source>
        <strain evidence="5">ISS13</strain>
        <strain evidence="7">ISS176</strain>
        <strain evidence="6">ISS588</strain>
    </source>
</reference>
<dbReference type="InterPro" id="IPR001507">
    <property type="entry name" value="ZP_dom"/>
</dbReference>
<dbReference type="Gene3D" id="3.50.4.10">
    <property type="entry name" value="Hepatocyte Growth Factor"/>
    <property type="match status" value="2"/>
</dbReference>
<feature type="domain" description="ZP" evidence="4">
    <location>
        <begin position="680"/>
        <end position="941"/>
    </location>
</feature>
<accession>A0A0V1IPI2</accession>
<dbReference type="Proteomes" id="UP000054805">
    <property type="component" value="Unassembled WGS sequence"/>
</dbReference>
<feature type="domain" description="ZP" evidence="4">
    <location>
        <begin position="350"/>
        <end position="611"/>
    </location>
</feature>
<keyword evidence="2" id="KW-1133">Transmembrane helix</keyword>
<dbReference type="Pfam" id="PF00100">
    <property type="entry name" value="Zona_pellucida"/>
    <property type="match status" value="1"/>
</dbReference>
<evidence type="ECO:0000313" key="7">
    <source>
        <dbReference type="EMBL" id="KRZ36897.1"/>
    </source>
</evidence>
<dbReference type="SMART" id="SM00241">
    <property type="entry name" value="ZP"/>
    <property type="match status" value="1"/>
</dbReference>
<dbReference type="PROSITE" id="PS50948">
    <property type="entry name" value="PAN"/>
    <property type="match status" value="3"/>
</dbReference>
<dbReference type="InterPro" id="IPR042235">
    <property type="entry name" value="ZP-C_dom"/>
</dbReference>
<evidence type="ECO:0000259" key="3">
    <source>
        <dbReference type="PROSITE" id="PS50948"/>
    </source>
</evidence>
<dbReference type="SMART" id="SM00473">
    <property type="entry name" value="PAN_AP"/>
    <property type="match status" value="2"/>
</dbReference>
<organism evidence="6 9">
    <name type="scientific">Trichinella pseudospiralis</name>
    <name type="common">Parasitic roundworm</name>
    <dbReference type="NCBI Taxonomy" id="6337"/>
    <lineage>
        <taxon>Eukaryota</taxon>
        <taxon>Metazoa</taxon>
        <taxon>Ecdysozoa</taxon>
        <taxon>Nematoda</taxon>
        <taxon>Enoplea</taxon>
        <taxon>Dorylaimia</taxon>
        <taxon>Trichinellida</taxon>
        <taxon>Trichinellidae</taxon>
        <taxon>Trichinella</taxon>
    </lineage>
</organism>
<dbReference type="PROSITE" id="PS51034">
    <property type="entry name" value="ZP_2"/>
    <property type="match status" value="2"/>
</dbReference>
<evidence type="ECO:0000313" key="6">
    <source>
        <dbReference type="EMBL" id="KRZ24648.1"/>
    </source>
</evidence>
<proteinExistence type="predicted"/>
<dbReference type="AlphaFoldDB" id="A0A0V1IPI2"/>
<keyword evidence="9" id="KW-1185">Reference proteome</keyword>
<dbReference type="EMBL" id="JYDS01000117">
    <property type="protein sequence ID" value="KRZ24648.1"/>
    <property type="molecule type" value="Genomic_DNA"/>
</dbReference>
<evidence type="ECO:0000256" key="2">
    <source>
        <dbReference type="SAM" id="Phobius"/>
    </source>
</evidence>
<keyword evidence="2" id="KW-0472">Membrane</keyword>
<dbReference type="PANTHER" id="PTHR47327:SF1">
    <property type="entry name" value="RE15579P"/>
    <property type="match status" value="1"/>
</dbReference>
<dbReference type="Proteomes" id="UP000054826">
    <property type="component" value="Unassembled WGS sequence"/>
</dbReference>
<protein>
    <submittedName>
        <fullName evidence="6">Protein dyf-8</fullName>
    </submittedName>
</protein>
<dbReference type="InterPro" id="IPR052774">
    <property type="entry name" value="Celegans_DevNeuronal_Protein"/>
</dbReference>
<evidence type="ECO:0000313" key="5">
    <source>
        <dbReference type="EMBL" id="KRY75031.1"/>
    </source>
</evidence>
<feature type="domain" description="Apple" evidence="3">
    <location>
        <begin position="147"/>
        <end position="233"/>
    </location>
</feature>
<dbReference type="EMBL" id="JYDV01000066">
    <property type="protein sequence ID" value="KRZ36897.1"/>
    <property type="molecule type" value="Genomic_DNA"/>
</dbReference>
<dbReference type="SUPFAM" id="SSF57414">
    <property type="entry name" value="Hairpin loop containing domain-like"/>
    <property type="match status" value="2"/>
</dbReference>
<keyword evidence="2" id="KW-0812">Transmembrane</keyword>
<feature type="transmembrane region" description="Helical" evidence="2">
    <location>
        <begin position="1012"/>
        <end position="1039"/>
    </location>
</feature>
<dbReference type="PANTHER" id="PTHR47327">
    <property type="entry name" value="FI18240P1-RELATED"/>
    <property type="match status" value="1"/>
</dbReference>
<dbReference type="InterPro" id="IPR003609">
    <property type="entry name" value="Pan_app"/>
</dbReference>
<dbReference type="InterPro" id="IPR055355">
    <property type="entry name" value="ZP-C"/>
</dbReference>
<gene>
    <name evidence="6" type="primary">dyf-8</name>
    <name evidence="5" type="ORF">T4A_11150</name>
    <name evidence="6" type="ORF">T4B_13309</name>
    <name evidence="7" type="ORF">T4C_2885</name>
</gene>
<evidence type="ECO:0000256" key="1">
    <source>
        <dbReference type="ARBA" id="ARBA00023157"/>
    </source>
</evidence>
<feature type="domain" description="Apple" evidence="3">
    <location>
        <begin position="47"/>
        <end position="134"/>
    </location>
</feature>
<dbReference type="Pfam" id="PF00024">
    <property type="entry name" value="PAN_1"/>
    <property type="match status" value="2"/>
</dbReference>
<evidence type="ECO:0000259" key="4">
    <source>
        <dbReference type="PROSITE" id="PS51034"/>
    </source>
</evidence>
<comment type="caution">
    <text evidence="6">The sequence shown here is derived from an EMBL/GenBank/DDBJ whole genome shotgun (WGS) entry which is preliminary data.</text>
</comment>
<feature type="domain" description="Apple" evidence="3">
    <location>
        <begin position="265"/>
        <end position="338"/>
    </location>
</feature>
<dbReference type="Gene3D" id="2.60.40.4100">
    <property type="entry name" value="Zona pellucida, ZP-C domain"/>
    <property type="match status" value="1"/>
</dbReference>
<evidence type="ECO:0000313" key="8">
    <source>
        <dbReference type="Proteomes" id="UP000054632"/>
    </source>
</evidence>
<dbReference type="GO" id="GO:0009653">
    <property type="term" value="P:anatomical structure morphogenesis"/>
    <property type="evidence" value="ECO:0007669"/>
    <property type="project" value="TreeGrafter"/>
</dbReference>
<keyword evidence="1" id="KW-1015">Disulfide bond</keyword>
<dbReference type="EMBL" id="JYDR01000021">
    <property type="protein sequence ID" value="KRY75031.1"/>
    <property type="molecule type" value="Genomic_DNA"/>
</dbReference>